<evidence type="ECO:0000256" key="11">
    <source>
        <dbReference type="ARBA" id="ARBA00023242"/>
    </source>
</evidence>
<sequence>MDQDILNGIGELDFEELQPSIFPIPSDMNIDDYLREILDEQMSPTQVEVDTDNGPYIGQWKEIENISKKNIPAINNSLARYFSDSSLYQKIRTIFPDEIEHKCWHQINTTDDPIPQESLTKAKAVKQSLLELVGTRLNDENFAMQADDRVKLQQFQTLLERNQLQAIDLVKIFEKMLKREHGIILTARDTAQSFPNGHVNTCPPYDTPGVAQRFQDLSKDISEMREFCREVGGVLEQTFSDFQRLRLCTGGNVHVIDTYDRSQITNAEEARMWQTIVNLRQSLIKNRRTLLDWHRERVFPRLKGLLSKIHHEIAEWQRAQAFAANGKYVESYDIDQLEDCCKPTAELMILSLDQIYNLTQLEVNTVDEERQFIEILERLRVSYENLIKEIVTFGLVVEKQPPQVLMKDKKFACHLRHLVSNGLGLHQYSFPTKVSLVTSDVACAIKDTGPTTPMSTSGEIVNNLKNSDYNEQTKQLHIHMTNMTLKMKMRGDKGRADTVAEEKYCMVFRSQIRVRLSSNTEYEVTAQTMSLPIVVISHGKQEADARATIFWDNAFSDAFRRPFEVPSQVQWSWILDGLHWLWKKECENESSVHMEGGGLSLSATKYLTHKLFNTESVEPSTMVTWKQFNHDSLHGKTFTFWKWFFNVMELVSSNFVKKYWNLGLIQGFVSKATSQKMLLQRSPGTFMFRFSDTVLGALSISCYTVCKDNPNRGYEVGHLQPDTVKKFQQRSLPDMVKDIQYLHFLYPATPKEHVFGPHYTPEPQPSTNDDDYWPKEMHVVLKGSHQQRQSPSQTISPNGDVLSPGVLSPGSVSEPFSPNVSRHESLDISMGNDTQP</sequence>
<dbReference type="InterPro" id="IPR013799">
    <property type="entry name" value="STAT_TF_prot_interaction"/>
</dbReference>
<dbReference type="AlphaFoldDB" id="A0A6F9DUF0"/>
<keyword evidence="4" id="KW-0963">Cytoplasm</keyword>
<evidence type="ECO:0000256" key="3">
    <source>
        <dbReference type="ARBA" id="ARBA00005586"/>
    </source>
</evidence>
<dbReference type="PANTHER" id="PTHR11801">
    <property type="entry name" value="SIGNAL TRANSDUCER AND ACTIVATOR OF TRANSCRIPTION"/>
    <property type="match status" value="1"/>
</dbReference>
<keyword evidence="11" id="KW-0539">Nucleus</keyword>
<evidence type="ECO:0000256" key="4">
    <source>
        <dbReference type="ARBA" id="ARBA00022490"/>
    </source>
</evidence>
<dbReference type="InterPro" id="IPR012345">
    <property type="entry name" value="STAT_TF_DNA-bd_N"/>
</dbReference>
<dbReference type="InterPro" id="IPR015988">
    <property type="entry name" value="STAT_TF_CC"/>
</dbReference>
<evidence type="ECO:0000313" key="15">
    <source>
        <dbReference type="EMBL" id="CAB3266640.1"/>
    </source>
</evidence>
<evidence type="ECO:0000256" key="2">
    <source>
        <dbReference type="ARBA" id="ARBA00004496"/>
    </source>
</evidence>
<organism evidence="15">
    <name type="scientific">Phallusia mammillata</name>
    <dbReference type="NCBI Taxonomy" id="59560"/>
    <lineage>
        <taxon>Eukaryota</taxon>
        <taxon>Metazoa</taxon>
        <taxon>Chordata</taxon>
        <taxon>Tunicata</taxon>
        <taxon>Ascidiacea</taxon>
        <taxon>Phlebobranchia</taxon>
        <taxon>Ascidiidae</taxon>
        <taxon>Phallusia</taxon>
    </lineage>
</organism>
<dbReference type="SUPFAM" id="SSF55550">
    <property type="entry name" value="SH2 domain"/>
    <property type="match status" value="1"/>
</dbReference>
<proteinExistence type="evidence at transcript level"/>
<dbReference type="InterPro" id="IPR013800">
    <property type="entry name" value="STAT_TF_alpha"/>
</dbReference>
<dbReference type="CDD" id="cd14801">
    <property type="entry name" value="STAT_DBD"/>
    <property type="match status" value="1"/>
</dbReference>
<dbReference type="GO" id="GO:0007165">
    <property type="term" value="P:signal transduction"/>
    <property type="evidence" value="ECO:0007669"/>
    <property type="project" value="InterPro"/>
</dbReference>
<comment type="subcellular location">
    <subcellularLocation>
        <location evidence="2">Cytoplasm</location>
    </subcellularLocation>
    <subcellularLocation>
        <location evidence="1">Nucleus</location>
    </subcellularLocation>
</comment>
<dbReference type="SUPFAM" id="SSF49417">
    <property type="entry name" value="p53-like transcription factors"/>
    <property type="match status" value="1"/>
</dbReference>
<keyword evidence="6 12" id="KW-0727">SH2 domain</keyword>
<dbReference type="Pfam" id="PF21354">
    <property type="entry name" value="STAT_linker"/>
    <property type="match status" value="1"/>
</dbReference>
<dbReference type="SUPFAM" id="SSF47655">
    <property type="entry name" value="STAT"/>
    <property type="match status" value="1"/>
</dbReference>
<keyword evidence="8" id="KW-0238">DNA-binding</keyword>
<feature type="region of interest" description="Disordered" evidence="13">
    <location>
        <begin position="782"/>
        <end position="836"/>
    </location>
</feature>
<evidence type="ECO:0000256" key="12">
    <source>
        <dbReference type="PROSITE-ProRule" id="PRU00191"/>
    </source>
</evidence>
<dbReference type="Gene3D" id="1.10.238.10">
    <property type="entry name" value="EF-hand"/>
    <property type="match status" value="1"/>
</dbReference>
<dbReference type="InterPro" id="IPR000980">
    <property type="entry name" value="SH2"/>
</dbReference>
<feature type="compositionally biased region" description="Polar residues" evidence="13">
    <location>
        <begin position="810"/>
        <end position="820"/>
    </location>
</feature>
<dbReference type="Pfam" id="PF01017">
    <property type="entry name" value="STAT_alpha"/>
    <property type="match status" value="1"/>
</dbReference>
<dbReference type="InterPro" id="IPR036860">
    <property type="entry name" value="SH2_dom_sf"/>
</dbReference>
<name>A0A6F9DUF0_9ASCI</name>
<protein>
    <submittedName>
        <fullName evidence="15">STAT-a</fullName>
    </submittedName>
</protein>
<dbReference type="GO" id="GO:0003700">
    <property type="term" value="F:DNA-binding transcription factor activity"/>
    <property type="evidence" value="ECO:0007669"/>
    <property type="project" value="InterPro"/>
</dbReference>
<dbReference type="Gene3D" id="3.30.505.10">
    <property type="entry name" value="SH2 domain"/>
    <property type="match status" value="1"/>
</dbReference>
<feature type="domain" description="SH2" evidence="14">
    <location>
        <begin position="660"/>
        <end position="720"/>
    </location>
</feature>
<dbReference type="SMART" id="SM00964">
    <property type="entry name" value="STAT_int"/>
    <property type="match status" value="1"/>
</dbReference>
<dbReference type="GO" id="GO:0003677">
    <property type="term" value="F:DNA binding"/>
    <property type="evidence" value="ECO:0007669"/>
    <property type="project" value="UniProtKB-KW"/>
</dbReference>
<dbReference type="InterPro" id="IPR048988">
    <property type="entry name" value="STAT_linker"/>
</dbReference>
<dbReference type="GO" id="GO:0005634">
    <property type="term" value="C:nucleus"/>
    <property type="evidence" value="ECO:0007669"/>
    <property type="project" value="UniProtKB-SubCell"/>
</dbReference>
<accession>A0A6F9DUF0</accession>
<evidence type="ECO:0000256" key="13">
    <source>
        <dbReference type="SAM" id="MobiDB-lite"/>
    </source>
</evidence>
<dbReference type="InterPro" id="IPR036535">
    <property type="entry name" value="STAT_N_sf"/>
</dbReference>
<dbReference type="Pfam" id="PF02864">
    <property type="entry name" value="STAT_bind"/>
    <property type="match status" value="1"/>
</dbReference>
<reference evidence="15" key="1">
    <citation type="submission" date="2020-04" db="EMBL/GenBank/DDBJ databases">
        <authorList>
            <person name="Neveu A P."/>
        </authorList>
    </citation>
    <scope>NUCLEOTIDE SEQUENCE</scope>
    <source>
        <tissue evidence="15">Whole embryo</tissue>
    </source>
</reference>
<dbReference type="GO" id="GO:0005737">
    <property type="term" value="C:cytoplasm"/>
    <property type="evidence" value="ECO:0007669"/>
    <property type="project" value="UniProtKB-SubCell"/>
</dbReference>
<dbReference type="PROSITE" id="PS50001">
    <property type="entry name" value="SH2"/>
    <property type="match status" value="1"/>
</dbReference>
<feature type="compositionally biased region" description="Polar residues" evidence="13">
    <location>
        <begin position="784"/>
        <end position="797"/>
    </location>
</feature>
<dbReference type="InterPro" id="IPR001217">
    <property type="entry name" value="STAT"/>
</dbReference>
<dbReference type="Gene3D" id="2.60.40.630">
    <property type="entry name" value="STAT transcription factor, DNA-binding domain"/>
    <property type="match status" value="1"/>
</dbReference>
<dbReference type="CDD" id="cd09919">
    <property type="entry name" value="SH2_STAT_family"/>
    <property type="match status" value="1"/>
</dbReference>
<evidence type="ECO:0000256" key="10">
    <source>
        <dbReference type="ARBA" id="ARBA00023163"/>
    </source>
</evidence>
<evidence type="ECO:0000256" key="8">
    <source>
        <dbReference type="ARBA" id="ARBA00023125"/>
    </source>
</evidence>
<dbReference type="InterPro" id="IPR013801">
    <property type="entry name" value="STAT_TF_DNA-bd"/>
</dbReference>
<dbReference type="Pfam" id="PF02865">
    <property type="entry name" value="STAT_int"/>
    <property type="match status" value="1"/>
</dbReference>
<gene>
    <name evidence="15" type="primary">Stat-a</name>
</gene>
<keyword evidence="5" id="KW-0597">Phosphoprotein</keyword>
<evidence type="ECO:0000256" key="6">
    <source>
        <dbReference type="ARBA" id="ARBA00022999"/>
    </source>
</evidence>
<keyword evidence="7" id="KW-0805">Transcription regulation</keyword>
<evidence type="ECO:0000256" key="5">
    <source>
        <dbReference type="ARBA" id="ARBA00022553"/>
    </source>
</evidence>
<evidence type="ECO:0000256" key="1">
    <source>
        <dbReference type="ARBA" id="ARBA00004123"/>
    </source>
</evidence>
<evidence type="ECO:0000259" key="14">
    <source>
        <dbReference type="PROSITE" id="PS50001"/>
    </source>
</evidence>
<comment type="similarity">
    <text evidence="3">Belongs to the transcription factor STAT family.</text>
</comment>
<evidence type="ECO:0000256" key="9">
    <source>
        <dbReference type="ARBA" id="ARBA00023159"/>
    </source>
</evidence>
<keyword evidence="9" id="KW-0010">Activator</keyword>
<dbReference type="Gene3D" id="1.20.1050.20">
    <property type="entry name" value="STAT transcription factor, all-alpha domain"/>
    <property type="match status" value="1"/>
</dbReference>
<dbReference type="Gene3D" id="1.10.532.10">
    <property type="entry name" value="STAT transcription factor, N-terminal domain"/>
    <property type="match status" value="1"/>
</dbReference>
<keyword evidence="10" id="KW-0804">Transcription</keyword>
<evidence type="ECO:0000256" key="7">
    <source>
        <dbReference type="ARBA" id="ARBA00023015"/>
    </source>
</evidence>
<dbReference type="EMBL" id="LR790778">
    <property type="protein sequence ID" value="CAB3266640.1"/>
    <property type="molecule type" value="mRNA"/>
</dbReference>
<dbReference type="InterPro" id="IPR008967">
    <property type="entry name" value="p53-like_TF_DNA-bd_sf"/>
</dbReference>